<reference evidence="10" key="1">
    <citation type="submission" date="2014-08" db="EMBL/GenBank/DDBJ databases">
        <title>Comparative genomics of the Paenibacillus odorifer group.</title>
        <authorList>
            <person name="den Bakker H.C."/>
            <person name="Tsai Y.-C.Y.-C."/>
            <person name="Martin N."/>
            <person name="Korlach J."/>
            <person name="Wiedmann M."/>
        </authorList>
    </citation>
    <scope>NUCLEOTIDE SEQUENCE [LARGE SCALE GENOMIC DNA]</scope>
    <source>
        <strain evidence="10">DSM 13188</strain>
    </source>
</reference>
<evidence type="ECO:0000256" key="5">
    <source>
        <dbReference type="ARBA" id="ARBA00022692"/>
    </source>
</evidence>
<evidence type="ECO:0000256" key="6">
    <source>
        <dbReference type="ARBA" id="ARBA00022989"/>
    </source>
</evidence>
<evidence type="ECO:0000256" key="4">
    <source>
        <dbReference type="ARBA" id="ARBA00022475"/>
    </source>
</evidence>
<feature type="domain" description="Major facilitator superfamily (MFS) profile" evidence="9">
    <location>
        <begin position="21"/>
        <end position="400"/>
    </location>
</feature>
<feature type="transmembrane region" description="Helical" evidence="8">
    <location>
        <begin position="58"/>
        <end position="78"/>
    </location>
</feature>
<dbReference type="EMBL" id="CP009285">
    <property type="protein sequence ID" value="AIQ57220.1"/>
    <property type="molecule type" value="Genomic_DNA"/>
</dbReference>
<keyword evidence="5 8" id="KW-0812">Transmembrane</keyword>
<dbReference type="InterPro" id="IPR011701">
    <property type="entry name" value="MFS"/>
</dbReference>
<feature type="transmembrane region" description="Helical" evidence="8">
    <location>
        <begin position="294"/>
        <end position="314"/>
    </location>
</feature>
<dbReference type="CDD" id="cd17324">
    <property type="entry name" value="MFS_NepI_like"/>
    <property type="match status" value="1"/>
</dbReference>
<comment type="similarity">
    <text evidence="2">Belongs to the major facilitator superfamily.</text>
</comment>
<dbReference type="InterPro" id="IPR020846">
    <property type="entry name" value="MFS_dom"/>
</dbReference>
<protein>
    <recommendedName>
        <fullName evidence="9">Major facilitator superfamily (MFS) profile domain-containing protein</fullName>
    </recommendedName>
</protein>
<dbReference type="HOGENOM" id="CLU_001265_19_4_9"/>
<feature type="transmembrane region" description="Helical" evidence="8">
    <location>
        <begin position="320"/>
        <end position="340"/>
    </location>
</feature>
<feature type="transmembrane region" description="Helical" evidence="8">
    <location>
        <begin position="347"/>
        <end position="369"/>
    </location>
</feature>
<feature type="transmembrane region" description="Helical" evidence="8">
    <location>
        <begin position="175"/>
        <end position="195"/>
    </location>
</feature>
<gene>
    <name evidence="10" type="ORF">PBOR_09970</name>
</gene>
<dbReference type="AlphaFoldDB" id="A0A089LAT1"/>
<dbReference type="GO" id="GO:0022857">
    <property type="term" value="F:transmembrane transporter activity"/>
    <property type="evidence" value="ECO:0007669"/>
    <property type="project" value="InterPro"/>
</dbReference>
<evidence type="ECO:0000256" key="7">
    <source>
        <dbReference type="ARBA" id="ARBA00023136"/>
    </source>
</evidence>
<dbReference type="PROSITE" id="PS50850">
    <property type="entry name" value="MFS"/>
    <property type="match status" value="1"/>
</dbReference>
<dbReference type="OrthoDB" id="9781156at2"/>
<feature type="transmembrane region" description="Helical" evidence="8">
    <location>
        <begin position="143"/>
        <end position="163"/>
    </location>
</feature>
<dbReference type="PANTHER" id="PTHR43271">
    <property type="entry name" value="BLL2771 PROTEIN"/>
    <property type="match status" value="1"/>
</dbReference>
<feature type="transmembrane region" description="Helical" evidence="8">
    <location>
        <begin position="223"/>
        <end position="244"/>
    </location>
</feature>
<keyword evidence="3" id="KW-0813">Transport</keyword>
<keyword evidence="7 8" id="KW-0472">Membrane</keyword>
<feature type="transmembrane region" description="Helical" evidence="8">
    <location>
        <begin position="85"/>
        <end position="106"/>
    </location>
</feature>
<dbReference type="PANTHER" id="PTHR43271:SF2">
    <property type="entry name" value="BLL2771 PROTEIN"/>
    <property type="match status" value="1"/>
</dbReference>
<feature type="transmembrane region" description="Helical" evidence="8">
    <location>
        <begin position="20"/>
        <end position="38"/>
    </location>
</feature>
<name>A0A089LAT1_PAEBO</name>
<sequence>MILLAEPVQKQIDSPARYSMITAVLVLCSLVVVSGIYVTLPLGSLLADAFQASPARVAWASSAFTFAYALGFLLFAPLSERFGRWPLMLSGLLALGLITPMLGLAPGLSALIALRAVQGLAAATFAPTVMIYVAESFPQERRVAAMGFVSTGFLVSAIAGQLFSSAVSEKWGWSYVFYIHGGLCLVATVLFSIFIPRGEEIRTKAGLAALYKQLPALFLQKRLVLCYLICLTILLTFVGMYTIFQDYLTKLSFALTAAQLMQVRAAGLAGMILAPFAGRLAAKFGFKRTLQAGLLLAAAGLGAVGLSSSLPVLVVMSIVYISGISVMIPVLISLIGLLAGERRGPAITVYSLMLFIGASAGPQVALNLLKAGSSLSAFEALAALLLVAFGLSCFIKAPEI</sequence>
<comment type="subcellular location">
    <subcellularLocation>
        <location evidence="1">Cell membrane</location>
        <topology evidence="1">Multi-pass membrane protein</topology>
    </subcellularLocation>
</comment>
<dbReference type="Gene3D" id="1.20.1250.20">
    <property type="entry name" value="MFS general substrate transporter like domains"/>
    <property type="match status" value="2"/>
</dbReference>
<evidence type="ECO:0000313" key="11">
    <source>
        <dbReference type="Proteomes" id="UP000029518"/>
    </source>
</evidence>
<dbReference type="GO" id="GO:0005886">
    <property type="term" value="C:plasma membrane"/>
    <property type="evidence" value="ECO:0007669"/>
    <property type="project" value="UniProtKB-SubCell"/>
</dbReference>
<dbReference type="Pfam" id="PF07690">
    <property type="entry name" value="MFS_1"/>
    <property type="match status" value="2"/>
</dbReference>
<evidence type="ECO:0000256" key="2">
    <source>
        <dbReference type="ARBA" id="ARBA00008335"/>
    </source>
</evidence>
<keyword evidence="4" id="KW-1003">Cell membrane</keyword>
<dbReference type="SUPFAM" id="SSF103473">
    <property type="entry name" value="MFS general substrate transporter"/>
    <property type="match status" value="1"/>
</dbReference>
<keyword evidence="6 8" id="KW-1133">Transmembrane helix</keyword>
<dbReference type="Proteomes" id="UP000029518">
    <property type="component" value="Chromosome"/>
</dbReference>
<feature type="transmembrane region" description="Helical" evidence="8">
    <location>
        <begin position="375"/>
        <end position="395"/>
    </location>
</feature>
<evidence type="ECO:0000256" key="1">
    <source>
        <dbReference type="ARBA" id="ARBA00004651"/>
    </source>
</evidence>
<feature type="transmembrane region" description="Helical" evidence="8">
    <location>
        <begin position="264"/>
        <end position="282"/>
    </location>
</feature>
<dbReference type="InterPro" id="IPR036259">
    <property type="entry name" value="MFS_trans_sf"/>
</dbReference>
<evidence type="ECO:0000313" key="10">
    <source>
        <dbReference type="EMBL" id="AIQ57220.1"/>
    </source>
</evidence>
<feature type="transmembrane region" description="Helical" evidence="8">
    <location>
        <begin position="112"/>
        <end position="134"/>
    </location>
</feature>
<dbReference type="KEGG" id="pbd:PBOR_09970"/>
<organism evidence="10 11">
    <name type="scientific">Paenibacillus borealis</name>
    <dbReference type="NCBI Taxonomy" id="160799"/>
    <lineage>
        <taxon>Bacteria</taxon>
        <taxon>Bacillati</taxon>
        <taxon>Bacillota</taxon>
        <taxon>Bacilli</taxon>
        <taxon>Bacillales</taxon>
        <taxon>Paenibacillaceae</taxon>
        <taxon>Paenibacillus</taxon>
    </lineage>
</organism>
<evidence type="ECO:0000259" key="9">
    <source>
        <dbReference type="PROSITE" id="PS50850"/>
    </source>
</evidence>
<evidence type="ECO:0000256" key="8">
    <source>
        <dbReference type="SAM" id="Phobius"/>
    </source>
</evidence>
<proteinExistence type="inferred from homology"/>
<accession>A0A089LAT1</accession>
<evidence type="ECO:0000256" key="3">
    <source>
        <dbReference type="ARBA" id="ARBA00022448"/>
    </source>
</evidence>
<keyword evidence="11" id="KW-1185">Reference proteome</keyword>